<organism evidence="2 3">
    <name type="scientific">Prorocentrum cordatum</name>
    <dbReference type="NCBI Taxonomy" id="2364126"/>
    <lineage>
        <taxon>Eukaryota</taxon>
        <taxon>Sar</taxon>
        <taxon>Alveolata</taxon>
        <taxon>Dinophyceae</taxon>
        <taxon>Prorocentrales</taxon>
        <taxon>Prorocentraceae</taxon>
        <taxon>Prorocentrum</taxon>
    </lineage>
</organism>
<accession>A0ABN9V2I8</accession>
<comment type="caution">
    <text evidence="2">The sequence shown here is derived from an EMBL/GenBank/DDBJ whole genome shotgun (WGS) entry which is preliminary data.</text>
</comment>
<evidence type="ECO:0000256" key="1">
    <source>
        <dbReference type="SAM" id="MobiDB-lite"/>
    </source>
</evidence>
<feature type="region of interest" description="Disordered" evidence="1">
    <location>
        <begin position="30"/>
        <end position="144"/>
    </location>
</feature>
<dbReference type="Proteomes" id="UP001189429">
    <property type="component" value="Unassembled WGS sequence"/>
</dbReference>
<keyword evidence="3" id="KW-1185">Reference proteome</keyword>
<sequence length="144" mass="14976">MHFSVPGLIHLPSAQVRRPEAGPLLLLGLRKRPGSGLLSGDRQGTPLGDEQPVPGKGPQGPGSGGSSRSGRRRLAPSPPRQFSRLPLARRPFSPTRSGVRPRARAPSRGQQPLAGAAGGEDTVLHCPRAQGGGSTASRLPTRLV</sequence>
<evidence type="ECO:0000313" key="3">
    <source>
        <dbReference type="Proteomes" id="UP001189429"/>
    </source>
</evidence>
<reference evidence="2" key="1">
    <citation type="submission" date="2023-10" db="EMBL/GenBank/DDBJ databases">
        <authorList>
            <person name="Chen Y."/>
            <person name="Shah S."/>
            <person name="Dougan E. K."/>
            <person name="Thang M."/>
            <person name="Chan C."/>
        </authorList>
    </citation>
    <scope>NUCLEOTIDE SEQUENCE [LARGE SCALE GENOMIC DNA]</scope>
</reference>
<feature type="compositionally biased region" description="Low complexity" evidence="1">
    <location>
        <begin position="30"/>
        <end position="40"/>
    </location>
</feature>
<feature type="compositionally biased region" description="Gly residues" evidence="1">
    <location>
        <begin position="57"/>
        <end position="67"/>
    </location>
</feature>
<dbReference type="EMBL" id="CAUYUJ010016589">
    <property type="protein sequence ID" value="CAK0866929.1"/>
    <property type="molecule type" value="Genomic_DNA"/>
</dbReference>
<name>A0ABN9V2I8_9DINO</name>
<proteinExistence type="predicted"/>
<gene>
    <name evidence="2" type="ORF">PCOR1329_LOCUS53980</name>
</gene>
<evidence type="ECO:0000313" key="2">
    <source>
        <dbReference type="EMBL" id="CAK0866929.1"/>
    </source>
</evidence>
<protein>
    <submittedName>
        <fullName evidence="2">Uncharacterized protein</fullName>
    </submittedName>
</protein>